<sequence length="68" mass="7580">MAMDLLGNIPDKSLHSTNTQKRSWLTFKETALSTDMPGMIEAPDLVCPWADNIHRSVPTLQEGQANVR</sequence>
<protein>
    <submittedName>
        <fullName evidence="1">Uncharacterized protein</fullName>
    </submittedName>
</protein>
<dbReference type="EMBL" id="AKHW03003826">
    <property type="protein sequence ID" value="KYO33004.1"/>
    <property type="molecule type" value="Genomic_DNA"/>
</dbReference>
<evidence type="ECO:0000313" key="1">
    <source>
        <dbReference type="EMBL" id="KYO33004.1"/>
    </source>
</evidence>
<accession>A0A151N860</accession>
<keyword evidence="2" id="KW-1185">Reference proteome</keyword>
<reference evidence="1 2" key="1">
    <citation type="journal article" date="2012" name="Genome Biol.">
        <title>Sequencing three crocodilian genomes to illuminate the evolution of archosaurs and amniotes.</title>
        <authorList>
            <person name="St John J.A."/>
            <person name="Braun E.L."/>
            <person name="Isberg S.R."/>
            <person name="Miles L.G."/>
            <person name="Chong A.Y."/>
            <person name="Gongora J."/>
            <person name="Dalzell P."/>
            <person name="Moran C."/>
            <person name="Bed'hom B."/>
            <person name="Abzhanov A."/>
            <person name="Burgess S.C."/>
            <person name="Cooksey A.M."/>
            <person name="Castoe T.A."/>
            <person name="Crawford N.G."/>
            <person name="Densmore L.D."/>
            <person name="Drew J.C."/>
            <person name="Edwards S.V."/>
            <person name="Faircloth B.C."/>
            <person name="Fujita M.K."/>
            <person name="Greenwold M.J."/>
            <person name="Hoffmann F.G."/>
            <person name="Howard J.M."/>
            <person name="Iguchi T."/>
            <person name="Janes D.E."/>
            <person name="Khan S.Y."/>
            <person name="Kohno S."/>
            <person name="de Koning A.J."/>
            <person name="Lance S.L."/>
            <person name="McCarthy F.M."/>
            <person name="McCormack J.E."/>
            <person name="Merchant M.E."/>
            <person name="Peterson D.G."/>
            <person name="Pollock D.D."/>
            <person name="Pourmand N."/>
            <person name="Raney B.J."/>
            <person name="Roessler K.A."/>
            <person name="Sanford J.R."/>
            <person name="Sawyer R.H."/>
            <person name="Schmidt C.J."/>
            <person name="Triplett E.W."/>
            <person name="Tuberville T.D."/>
            <person name="Venegas-Anaya M."/>
            <person name="Howard J.T."/>
            <person name="Jarvis E.D."/>
            <person name="Guillette L.J.Jr."/>
            <person name="Glenn T.C."/>
            <person name="Green R.E."/>
            <person name="Ray D.A."/>
        </authorList>
    </citation>
    <scope>NUCLEOTIDE SEQUENCE [LARGE SCALE GENOMIC DNA]</scope>
    <source>
        <strain evidence="1">KSC_2009_1</strain>
    </source>
</reference>
<evidence type="ECO:0000313" key="2">
    <source>
        <dbReference type="Proteomes" id="UP000050525"/>
    </source>
</evidence>
<proteinExistence type="predicted"/>
<name>A0A151N860_ALLMI</name>
<organism evidence="1 2">
    <name type="scientific">Alligator mississippiensis</name>
    <name type="common">American alligator</name>
    <dbReference type="NCBI Taxonomy" id="8496"/>
    <lineage>
        <taxon>Eukaryota</taxon>
        <taxon>Metazoa</taxon>
        <taxon>Chordata</taxon>
        <taxon>Craniata</taxon>
        <taxon>Vertebrata</taxon>
        <taxon>Euteleostomi</taxon>
        <taxon>Archelosauria</taxon>
        <taxon>Archosauria</taxon>
        <taxon>Crocodylia</taxon>
        <taxon>Alligatoridae</taxon>
        <taxon>Alligatorinae</taxon>
        <taxon>Alligator</taxon>
    </lineage>
</organism>
<comment type="caution">
    <text evidence="1">The sequence shown here is derived from an EMBL/GenBank/DDBJ whole genome shotgun (WGS) entry which is preliminary data.</text>
</comment>
<gene>
    <name evidence="1" type="ORF">Y1Q_0011318</name>
</gene>
<dbReference type="Proteomes" id="UP000050525">
    <property type="component" value="Unassembled WGS sequence"/>
</dbReference>
<dbReference type="AlphaFoldDB" id="A0A151N860"/>